<dbReference type="PROSITE" id="PS50829">
    <property type="entry name" value="GYF"/>
    <property type="match status" value="1"/>
</dbReference>
<dbReference type="PANTHER" id="PTHR14445:SF36">
    <property type="entry name" value="FI03272P-RELATED"/>
    <property type="match status" value="1"/>
</dbReference>
<feature type="compositionally biased region" description="Basic and acidic residues" evidence="1">
    <location>
        <begin position="168"/>
        <end position="183"/>
    </location>
</feature>
<feature type="domain" description="GYF" evidence="2">
    <location>
        <begin position="487"/>
        <end position="535"/>
    </location>
</feature>
<feature type="compositionally biased region" description="Low complexity" evidence="1">
    <location>
        <begin position="401"/>
        <end position="411"/>
    </location>
</feature>
<feature type="compositionally biased region" description="Low complexity" evidence="1">
    <location>
        <begin position="733"/>
        <end position="757"/>
    </location>
</feature>
<name>A0ABN7BDJ3_9HEMI</name>
<feature type="compositionally biased region" description="Basic and acidic residues" evidence="1">
    <location>
        <begin position="247"/>
        <end position="257"/>
    </location>
</feature>
<evidence type="ECO:0000259" key="2">
    <source>
        <dbReference type="PROSITE" id="PS50829"/>
    </source>
</evidence>
<evidence type="ECO:0000313" key="4">
    <source>
        <dbReference type="Proteomes" id="UP001307889"/>
    </source>
</evidence>
<protein>
    <submittedName>
        <fullName evidence="3">GRB10 interacting GYF protein</fullName>
    </submittedName>
</protein>
<feature type="compositionally biased region" description="Low complexity" evidence="1">
    <location>
        <begin position="1064"/>
        <end position="1076"/>
    </location>
</feature>
<feature type="compositionally biased region" description="Low complexity" evidence="1">
    <location>
        <begin position="1098"/>
        <end position="1115"/>
    </location>
</feature>
<dbReference type="InterPro" id="IPR035445">
    <property type="entry name" value="GYF-like_dom_sf"/>
</dbReference>
<feature type="region of interest" description="Disordered" evidence="1">
    <location>
        <begin position="89"/>
        <end position="124"/>
    </location>
</feature>
<feature type="compositionally biased region" description="Basic and acidic residues" evidence="1">
    <location>
        <begin position="1021"/>
        <end position="1030"/>
    </location>
</feature>
<dbReference type="Gene3D" id="3.30.1490.40">
    <property type="match status" value="1"/>
</dbReference>
<dbReference type="EMBL" id="AP028922">
    <property type="protein sequence ID" value="BET02448.1"/>
    <property type="molecule type" value="Genomic_DNA"/>
</dbReference>
<dbReference type="Pfam" id="PF02213">
    <property type="entry name" value="GYF"/>
    <property type="match status" value="1"/>
</dbReference>
<feature type="region of interest" description="Disordered" evidence="1">
    <location>
        <begin position="1064"/>
        <end position="1123"/>
    </location>
</feature>
<feature type="region of interest" description="Disordered" evidence="1">
    <location>
        <begin position="1021"/>
        <end position="1046"/>
    </location>
</feature>
<feature type="region of interest" description="Disordered" evidence="1">
    <location>
        <begin position="684"/>
        <end position="707"/>
    </location>
</feature>
<feature type="region of interest" description="Disordered" evidence="1">
    <location>
        <begin position="1203"/>
        <end position="1246"/>
    </location>
</feature>
<dbReference type="SMART" id="SM00444">
    <property type="entry name" value="GYF"/>
    <property type="match status" value="1"/>
</dbReference>
<dbReference type="PANTHER" id="PTHR14445">
    <property type="entry name" value="GRB10 INTERACTING GYF PROTEIN"/>
    <property type="match status" value="1"/>
</dbReference>
<reference evidence="3 4" key="1">
    <citation type="submission" date="2023-09" db="EMBL/GenBank/DDBJ databases">
        <title>Nesidiocoris tenuis whole genome shotgun sequence.</title>
        <authorList>
            <person name="Shibata T."/>
            <person name="Shimoda M."/>
            <person name="Kobayashi T."/>
            <person name="Uehara T."/>
        </authorList>
    </citation>
    <scope>NUCLEOTIDE SEQUENCE [LARGE SCALE GENOMIC DNA]</scope>
    <source>
        <strain evidence="3 4">Japan</strain>
    </source>
</reference>
<dbReference type="Proteomes" id="UP001307889">
    <property type="component" value="Chromosome 14"/>
</dbReference>
<dbReference type="InterPro" id="IPR003169">
    <property type="entry name" value="GYF"/>
</dbReference>
<feature type="compositionally biased region" description="Pro residues" evidence="1">
    <location>
        <begin position="422"/>
        <end position="457"/>
    </location>
</feature>
<dbReference type="InterPro" id="IPR051640">
    <property type="entry name" value="GRB10-interact_GYF"/>
</dbReference>
<feature type="region of interest" description="Disordered" evidence="1">
    <location>
        <begin position="651"/>
        <end position="670"/>
    </location>
</feature>
<evidence type="ECO:0000256" key="1">
    <source>
        <dbReference type="SAM" id="MobiDB-lite"/>
    </source>
</evidence>
<dbReference type="SUPFAM" id="SSF55277">
    <property type="entry name" value="GYF domain"/>
    <property type="match status" value="1"/>
</dbReference>
<feature type="compositionally biased region" description="Polar residues" evidence="1">
    <location>
        <begin position="1034"/>
        <end position="1046"/>
    </location>
</feature>
<gene>
    <name evidence="3" type="ORF">NTJ_15266</name>
</gene>
<feature type="compositionally biased region" description="Basic residues" evidence="1">
    <location>
        <begin position="1227"/>
        <end position="1237"/>
    </location>
</feature>
<proteinExistence type="predicted"/>
<keyword evidence="4" id="KW-1185">Reference proteome</keyword>
<feature type="compositionally biased region" description="Basic and acidic residues" evidence="1">
    <location>
        <begin position="207"/>
        <end position="216"/>
    </location>
</feature>
<feature type="region of interest" description="Disordered" evidence="1">
    <location>
        <begin position="137"/>
        <end position="463"/>
    </location>
</feature>
<feature type="compositionally biased region" description="Polar residues" evidence="1">
    <location>
        <begin position="762"/>
        <end position="783"/>
    </location>
</feature>
<feature type="region of interest" description="Disordered" evidence="1">
    <location>
        <begin position="733"/>
        <end position="953"/>
    </location>
</feature>
<organism evidence="3 4">
    <name type="scientific">Nesidiocoris tenuis</name>
    <dbReference type="NCBI Taxonomy" id="355587"/>
    <lineage>
        <taxon>Eukaryota</taxon>
        <taxon>Metazoa</taxon>
        <taxon>Ecdysozoa</taxon>
        <taxon>Arthropoda</taxon>
        <taxon>Hexapoda</taxon>
        <taxon>Insecta</taxon>
        <taxon>Pterygota</taxon>
        <taxon>Neoptera</taxon>
        <taxon>Paraneoptera</taxon>
        <taxon>Hemiptera</taxon>
        <taxon>Heteroptera</taxon>
        <taxon>Panheteroptera</taxon>
        <taxon>Cimicomorpha</taxon>
        <taxon>Miridae</taxon>
        <taxon>Dicyphina</taxon>
        <taxon>Nesidiocoris</taxon>
    </lineage>
</organism>
<feature type="compositionally biased region" description="Pro residues" evidence="1">
    <location>
        <begin position="690"/>
        <end position="705"/>
    </location>
</feature>
<sequence length="1267" mass="141292">MTDSMKFGPEWLRNLSEAPVQQHQPIRAQLAEFRYGREEMLALYNSNLSPPESLKSLQGLYVEKPQPPLALNTMTDEETRMWNRGINSEVPLRSGKGADGRGVLRGAGGSNRGRGRGGVGGGPTYYGRGGGGVGIESMAPRGPGYEEDSYVRPTRPFDRTQSYLGSSGERRGGGDSWPERNGGEGRGIGGPRGAHDIMNWRKMGTRTTEEQEEWRANTKWMPGRTNSGNWREDDSWDAMPHSKGNHHLPEWALEKNSEGGGTFDSSGAFRTSDAPGDEEEKGSRLMSRKTSGGFLSKSEPDHHRPMPKSPSAEREFKKGESADAGRDDRPPPDRTLDSTPKESKDRPALENSQQPATHSPAPPPQKSQETSPQKTESKPPPAQPPLTVTSDFSQPPPQTPPQAFQAPVTPTGGHKLHRSPTAAPPPTSPNLDQPPPPLPSLHQPPPNLFSVPPPAVPDPHLDDPLLMSDDLAVDLVAKLMEDEENKDKQWFYRDPQGQVQGPFTCTEMAEWFESGYFTLHLLVRRACDPNYAPLGDLIKVWGCIPFLPENHPYNKEMAAVNSQHLQENLLLASQYQRTLLLRQQQAAAAAAVAARPQVHMGKPPHEWMDTHQVPPVLPPQYQPQQVPPQAAGQLSANSNHLRALLAQMQAQTLQRSPAPKPGMPRTTEEISRSVTDLLRVLQAKSDAQSGPPPVPPGGPQGPPPSAAVMETIMNLHQQQAGGGASPIQNLLRQMQQQQQAKMQQQQAQAKMQQQQAQPLGPPQSNNAPVDSVWNTNNWSQWSHSAPKGIKTEQQVLEEQLRAEDDRKREEMRKQEEAQRKAEAAAEEEEKAKQEMMASMMVEENMREMRKAEELARRRQEEEELRRKQEASRRAEVERQRKGEEKRKKEEEKRKKEEEKKERDRLRAEEERKKKEAEEAKKRAAATDVMAKVQRQQWAPPPASNTSILDIQRSEREQQLLRGLAQQQALEAAQQQPKQQQQTAAGLQLKWTEATQRQPTQVESLDAIQAEQRLYLKQLEKEKAEREKEKQAQQTVSSGALGSWSQGLTWGAGLTGPAWQAPVNPVSNSSSAPNVPSGGFWDSVGAIPQPAKPIQHPGAQQKAANQQNQAQQQQQNKESKNKAKRDEMAVMKLFSVNSNNDEFMQWCTQTLSKIQSGTVDIPTFVAFLRDIDSPDEVCEYIKLYLGDSAEASDFAQQFIERRRHGNHGHHQSTSPTPAANQDFQQVKGKNKKGKKGRMQRVDSRILNFSTTSASDRINIGDREYPEFE</sequence>
<feature type="compositionally biased region" description="Basic and acidic residues" evidence="1">
    <location>
        <begin position="798"/>
        <end position="833"/>
    </location>
</feature>
<evidence type="ECO:0000313" key="3">
    <source>
        <dbReference type="EMBL" id="BET02448.1"/>
    </source>
</evidence>
<feature type="compositionally biased region" description="Basic and acidic residues" evidence="1">
    <location>
        <begin position="843"/>
        <end position="921"/>
    </location>
</feature>
<feature type="compositionally biased region" description="Gly residues" evidence="1">
    <location>
        <begin position="103"/>
        <end position="124"/>
    </location>
</feature>
<dbReference type="CDD" id="cd00072">
    <property type="entry name" value="GYF"/>
    <property type="match status" value="1"/>
</dbReference>
<feature type="compositionally biased region" description="Basic and acidic residues" evidence="1">
    <location>
        <begin position="311"/>
        <end position="348"/>
    </location>
</feature>
<accession>A0ABN7BDJ3</accession>
<feature type="compositionally biased region" description="Polar residues" evidence="1">
    <location>
        <begin position="1210"/>
        <end position="1223"/>
    </location>
</feature>